<evidence type="ECO:0000256" key="5">
    <source>
        <dbReference type="ARBA" id="ARBA00022989"/>
    </source>
</evidence>
<evidence type="ECO:0000256" key="4">
    <source>
        <dbReference type="ARBA" id="ARBA00022692"/>
    </source>
</evidence>
<feature type="transmembrane region" description="Helical" evidence="9">
    <location>
        <begin position="954"/>
        <end position="976"/>
    </location>
</feature>
<feature type="transmembrane region" description="Helical" evidence="9">
    <location>
        <begin position="134"/>
        <end position="153"/>
    </location>
</feature>
<dbReference type="GO" id="GO:0016020">
    <property type="term" value="C:membrane"/>
    <property type="evidence" value="ECO:0007669"/>
    <property type="project" value="UniProtKB-SubCell"/>
</dbReference>
<evidence type="ECO:0000256" key="1">
    <source>
        <dbReference type="ARBA" id="ARBA00004141"/>
    </source>
</evidence>
<evidence type="ECO:0000256" key="3">
    <source>
        <dbReference type="ARBA" id="ARBA00022679"/>
    </source>
</evidence>
<accession>A0A9P1DSL3</accession>
<name>A0A9P1DSL3_9DINO</name>
<gene>
    <name evidence="11" type="ORF">C1SCF055_LOCUS39597</name>
</gene>
<evidence type="ECO:0000256" key="9">
    <source>
        <dbReference type="SAM" id="Phobius"/>
    </source>
</evidence>
<feature type="transmembrane region" description="Helical" evidence="9">
    <location>
        <begin position="497"/>
        <end position="519"/>
    </location>
</feature>
<dbReference type="Pfam" id="PF07779">
    <property type="entry name" value="Cas1_AcylT"/>
    <property type="match status" value="1"/>
</dbReference>
<feature type="transmembrane region" description="Helical" evidence="9">
    <location>
        <begin position="165"/>
        <end position="183"/>
    </location>
</feature>
<feature type="compositionally biased region" description="Basic and acidic residues" evidence="8">
    <location>
        <begin position="54"/>
        <end position="64"/>
    </location>
</feature>
<feature type="transmembrane region" description="Helical" evidence="9">
    <location>
        <begin position="404"/>
        <end position="424"/>
    </location>
</feature>
<dbReference type="PANTHER" id="PTHR13533:SF1">
    <property type="entry name" value="N-ACETYLNEURAMINATE 9-O-ACETYLTRANSFERASE"/>
    <property type="match status" value="1"/>
</dbReference>
<keyword evidence="5 9" id="KW-1133">Transmembrane helix</keyword>
<feature type="domain" description="Cas1p 10 TM acyl transferase" evidence="10">
    <location>
        <begin position="246"/>
        <end position="663"/>
    </location>
</feature>
<feature type="transmembrane region" description="Helical" evidence="9">
    <location>
        <begin position="431"/>
        <end position="450"/>
    </location>
</feature>
<keyword evidence="3" id="KW-0808">Transferase</keyword>
<dbReference type="Proteomes" id="UP001152797">
    <property type="component" value="Unassembled WGS sequence"/>
</dbReference>
<feature type="transmembrane region" description="Helical" evidence="9">
    <location>
        <begin position="585"/>
        <end position="607"/>
    </location>
</feature>
<dbReference type="GO" id="GO:0045492">
    <property type="term" value="P:xylan biosynthetic process"/>
    <property type="evidence" value="ECO:0007669"/>
    <property type="project" value="TreeGrafter"/>
</dbReference>
<comment type="similarity">
    <text evidence="2">Belongs to the PC-esterase family. CASD1 subfamily.</text>
</comment>
<keyword evidence="14" id="KW-1185">Reference proteome</keyword>
<feature type="transmembrane region" description="Helical" evidence="9">
    <location>
        <begin position="526"/>
        <end position="546"/>
    </location>
</feature>
<dbReference type="InterPro" id="IPR012419">
    <property type="entry name" value="Cas1_AcylTrans_dom"/>
</dbReference>
<evidence type="ECO:0000256" key="2">
    <source>
        <dbReference type="ARBA" id="ARBA00010666"/>
    </source>
</evidence>
<dbReference type="GO" id="GO:0005794">
    <property type="term" value="C:Golgi apparatus"/>
    <property type="evidence" value="ECO:0007669"/>
    <property type="project" value="TreeGrafter"/>
</dbReference>
<evidence type="ECO:0000313" key="12">
    <source>
        <dbReference type="EMBL" id="CAL1168091.1"/>
    </source>
</evidence>
<evidence type="ECO:0000313" key="13">
    <source>
        <dbReference type="EMBL" id="CAL4802028.1"/>
    </source>
</evidence>
<reference evidence="11" key="1">
    <citation type="submission" date="2022-10" db="EMBL/GenBank/DDBJ databases">
        <authorList>
            <person name="Chen Y."/>
            <person name="Dougan E. K."/>
            <person name="Chan C."/>
            <person name="Rhodes N."/>
            <person name="Thang M."/>
        </authorList>
    </citation>
    <scope>NUCLEOTIDE SEQUENCE</scope>
</reference>
<dbReference type="EMBL" id="CAMXCT010006496">
    <property type="protein sequence ID" value="CAI4014716.1"/>
    <property type="molecule type" value="Genomic_DNA"/>
</dbReference>
<proteinExistence type="inferred from homology"/>
<keyword evidence="4 9" id="KW-0812">Transmembrane</keyword>
<protein>
    <submittedName>
        <fullName evidence="13">Protein REDUCED WALL ACETYLATION 1</fullName>
    </submittedName>
</protein>
<feature type="transmembrane region" description="Helical" evidence="9">
    <location>
        <begin position="627"/>
        <end position="645"/>
    </location>
</feature>
<keyword evidence="7" id="KW-0325">Glycoprotein</keyword>
<dbReference type="OrthoDB" id="432605at2759"/>
<feature type="transmembrane region" description="Helical" evidence="9">
    <location>
        <begin position="1102"/>
        <end position="1121"/>
    </location>
</feature>
<dbReference type="EMBL" id="CAMXCT030006496">
    <property type="protein sequence ID" value="CAL4802028.1"/>
    <property type="molecule type" value="Genomic_DNA"/>
</dbReference>
<feature type="transmembrane region" description="Helical" evidence="9">
    <location>
        <begin position="1060"/>
        <end position="1082"/>
    </location>
</feature>
<keyword evidence="6 9" id="KW-0472">Membrane</keyword>
<evidence type="ECO:0000256" key="6">
    <source>
        <dbReference type="ARBA" id="ARBA00023136"/>
    </source>
</evidence>
<evidence type="ECO:0000256" key="8">
    <source>
        <dbReference type="SAM" id="MobiDB-lite"/>
    </source>
</evidence>
<comment type="caution">
    <text evidence="11">The sequence shown here is derived from an EMBL/GenBank/DDBJ whole genome shotgun (WGS) entry which is preliminary data.</text>
</comment>
<feature type="region of interest" description="Disordered" evidence="8">
    <location>
        <begin position="1"/>
        <end position="80"/>
    </location>
</feature>
<dbReference type="GO" id="GO:0010411">
    <property type="term" value="P:xyloglucan metabolic process"/>
    <property type="evidence" value="ECO:0007669"/>
    <property type="project" value="TreeGrafter"/>
</dbReference>
<reference evidence="12" key="2">
    <citation type="submission" date="2024-04" db="EMBL/GenBank/DDBJ databases">
        <authorList>
            <person name="Chen Y."/>
            <person name="Shah S."/>
            <person name="Dougan E. K."/>
            <person name="Thang M."/>
            <person name="Chan C."/>
        </authorList>
    </citation>
    <scope>NUCLEOTIDE SEQUENCE [LARGE SCALE GENOMIC DNA]</scope>
</reference>
<feature type="transmembrane region" description="Helical" evidence="9">
    <location>
        <begin position="350"/>
        <end position="369"/>
    </location>
</feature>
<organism evidence="11">
    <name type="scientific">Cladocopium goreaui</name>
    <dbReference type="NCBI Taxonomy" id="2562237"/>
    <lineage>
        <taxon>Eukaryota</taxon>
        <taxon>Sar</taxon>
        <taxon>Alveolata</taxon>
        <taxon>Dinophyceae</taxon>
        <taxon>Suessiales</taxon>
        <taxon>Symbiodiniaceae</taxon>
        <taxon>Cladocopium</taxon>
    </lineage>
</organism>
<sequence>MPNRACEVTEQPANEPEPEGRQEWAESNAESNEVTPDEDVYASLQKNSQVDDSAVCKDEEKSEPQDEVEETTSLVEVAPKPEPNSRLGSFFAGSWRLWSLPWDLRLKAGLASQPMRGLWGTKMASSLHHFFESFLLITWLLSLSASLACCLKLGSLHMYGDHSQLQIAAAIACCFILATWAVAEACNQLGPHAGDMQGYELTSTADVDPVIVGRKVADDAGPDPEVCQNVDDTVEKEEAKEGMRRTSVAVQAWLKEHVSAWRAGAELCAILAFLYLCDRTAVLPEGPKTRDPKYFWGLWAVIVIVACFTIRKTEESNPLSREQTDEWKGWMQIMFLMYHYFEEKEVYNAIRVYIAAYVWMTGYGNFFLYRKGKSFTARRTAQMLFRLNFLGLVVCVVLRNEYMLYYICAMHTLFTVFVLVAMFVLHTMNSLYTVLWVKILTTFAVTVVLYDGPDYIFRLVFGTLPVVRPLFAFHDPLHPEFKDEMHEFHFRSGLDRYIWIFGMICALHYNHFAALLQLNVSCARRLAIQVTLVLIALACGALWWKYAFQLDKYAYNKIHPFTSFVPLSAYLILRNCTEGLRKRYLYLFAYMGRTTLETYIFQFHIWMRTTGLNGSPKKLLVVVPGSYWLNFAVLTAIYIFVSIRFSHLTGVLRDALIPSSLRAMLWISDKHFSSRPSTSAEHSSEGELLVSDEDIDSRLNDQQAPDIVGIESWQVVDSGGLVVAEDDAVDAIHVGRGSVEAKMERMLTWMLAPAVHGIPKLGVLPAEERAAELLAQHDRDVEAAVREVVAGSERSVSTVVLNFCLERIPVLGCPTVLLKTTWGNLRSIVIIAAMYGHDLESARVQHEALLCLVPPGDDKDSCAAALKQQNASPDLNPAVFVSTTAQQVAHFMIRGALRRATGLQAAVDCFELASLLYSSCGTDALDEDGFVHLTATPASAARDFFRKKSFASCAILWCSLPFLVLGMAAPNLFAMARLVPIMLGCLRAVVGRIPTAYLKSAPAAILVLTGPGLALYFFRPSIPWKRPVRSKHFLLSILGHNDTGHWERIQKRFEEAWPQLVTTFVFLLHGLLPVFSTMSSLSVVLGALSPAVESYSWHGWDLLNRVACASLGLYSLFSVMVHQLQREYPEDELPTASIAVRALIRGVLVLRAAARACCFLAAWLYLLLILDCLIDCVWWQEQGTPLGILGPLGWILSADSHPFANEKSVIFCMNLISVISQQRLVELLARREVLLRLIGAERVMASTICLLLKGVAVACTPSKSANPIAEFLVQVAPPPACCVAIVALRDHAMPLGVAVVVIPWITGLLGSASCLLVGLLGGAYAAHAVLSVWYLYRADLDSAALRLAMLVPGGVSSQAKGLLRGVLAGAHRRAVRMMAMGILQRAFRWLTQR</sequence>
<evidence type="ECO:0000256" key="7">
    <source>
        <dbReference type="ARBA" id="ARBA00023180"/>
    </source>
</evidence>
<evidence type="ECO:0000259" key="10">
    <source>
        <dbReference type="Pfam" id="PF07779"/>
    </source>
</evidence>
<dbReference type="PANTHER" id="PTHR13533">
    <property type="entry name" value="N-ACETYLNEURAMINATE 9-O-ACETYLTRANSFERASE"/>
    <property type="match status" value="1"/>
</dbReference>
<feature type="transmembrane region" description="Helical" evidence="9">
    <location>
        <begin position="294"/>
        <end position="311"/>
    </location>
</feature>
<dbReference type="GO" id="GO:0016407">
    <property type="term" value="F:acetyltransferase activity"/>
    <property type="evidence" value="ECO:0007669"/>
    <property type="project" value="TreeGrafter"/>
</dbReference>
<feature type="transmembrane region" description="Helical" evidence="9">
    <location>
        <begin position="996"/>
        <end position="1018"/>
    </location>
</feature>
<evidence type="ECO:0000313" key="14">
    <source>
        <dbReference type="Proteomes" id="UP001152797"/>
    </source>
</evidence>
<dbReference type="EMBL" id="CAMXCT020006496">
    <property type="protein sequence ID" value="CAL1168091.1"/>
    <property type="molecule type" value="Genomic_DNA"/>
</dbReference>
<feature type="transmembrane region" description="Helical" evidence="9">
    <location>
        <begin position="558"/>
        <end position="573"/>
    </location>
</feature>
<comment type="subcellular location">
    <subcellularLocation>
        <location evidence="1">Membrane</location>
        <topology evidence="1">Multi-pass membrane protein</topology>
    </subcellularLocation>
</comment>
<evidence type="ECO:0000313" key="11">
    <source>
        <dbReference type="EMBL" id="CAI4014716.1"/>
    </source>
</evidence>